<sequence>MPVYVQHETLARINDVFSPEAIWQAPGLALFSRRPLLRDLLERAPREQRGRAATRCFSHVTLALPQEEVDDDRHLTRGARVRDLAEGLAALHQKDFGDLLKGDEVRYHVVGAEDLAPGEVEVRFGHAVYLPAPGEKVQYTVSVSRDSAVWKTVCPIYPNQRLTLIGHDEHEATHVAPGWPFGAEGAILLINDGPDAPLEVQVRPKDAFECSWDQPGGYYTIRSRRGGVDAGGAPLRLLLRITPAPGTRSIAPPAAPARAAAPIPAQISAPIPAAARTPATPSARPAVWKPRQAIEADMTAVPLAARPAPAPITGSAELDATYAPVARQRVALAALALPRLSRYRETGAQALELGLNRALLPSAPGAEAVLGFAVDDADTLHAVTGAGREAVAAPSSFSPVDGARIDLLAVAPEMTDRYLALLRLPQAPVMPVAPGARFLFGRGAPMLAALRVLDSPRFLRQAGGAATSSADRLGLSRNAFSFEAAPDGYRIARASATQALYHLDEGLRFVAAIGDATPEQPYLLPPGHHLVAGHYVLRFDA</sequence>
<accession>A0ABT2AE21</accession>
<protein>
    <submittedName>
        <fullName evidence="1">Uncharacterized protein</fullName>
    </submittedName>
</protein>
<reference evidence="1 2" key="1">
    <citation type="submission" date="2022-08" db="EMBL/GenBank/DDBJ databases">
        <title>Reclassification of Massilia species as members of the genera Telluria, Duganella, Pseudoduganella, Mokoshia gen. nov. and Zemynaea gen. nov. using orthogonal and non-orthogonal genome-based approaches.</title>
        <authorList>
            <person name="Bowman J.P."/>
        </authorList>
    </citation>
    <scope>NUCLEOTIDE SEQUENCE [LARGE SCALE GENOMIC DNA]</scope>
    <source>
        <strain evidence="1 2">LMG 28164</strain>
    </source>
</reference>
<proteinExistence type="predicted"/>
<keyword evidence="2" id="KW-1185">Reference proteome</keyword>
<gene>
    <name evidence="1" type="ORF">NX782_25005</name>
</gene>
<comment type="caution">
    <text evidence="1">The sequence shown here is derived from an EMBL/GenBank/DDBJ whole genome shotgun (WGS) entry which is preliminary data.</text>
</comment>
<organism evidence="1 2">
    <name type="scientific">Massilia norwichensis</name>
    <dbReference type="NCBI Taxonomy" id="1442366"/>
    <lineage>
        <taxon>Bacteria</taxon>
        <taxon>Pseudomonadati</taxon>
        <taxon>Pseudomonadota</taxon>
        <taxon>Betaproteobacteria</taxon>
        <taxon>Burkholderiales</taxon>
        <taxon>Oxalobacteraceae</taxon>
        <taxon>Telluria group</taxon>
        <taxon>Massilia</taxon>
    </lineage>
</organism>
<dbReference type="RefSeq" id="WP_258848214.1">
    <property type="nucleotide sequence ID" value="NZ_JANUGX010000044.1"/>
</dbReference>
<dbReference type="Proteomes" id="UP001205560">
    <property type="component" value="Unassembled WGS sequence"/>
</dbReference>
<evidence type="ECO:0000313" key="2">
    <source>
        <dbReference type="Proteomes" id="UP001205560"/>
    </source>
</evidence>
<dbReference type="EMBL" id="JANUGX010000044">
    <property type="protein sequence ID" value="MCS0592446.1"/>
    <property type="molecule type" value="Genomic_DNA"/>
</dbReference>
<name>A0ABT2AE21_9BURK</name>
<evidence type="ECO:0000313" key="1">
    <source>
        <dbReference type="EMBL" id="MCS0592446.1"/>
    </source>
</evidence>